<feature type="transmembrane region" description="Helical" evidence="9">
    <location>
        <begin position="155"/>
        <end position="179"/>
    </location>
</feature>
<feature type="transmembrane region" description="Helical" evidence="9">
    <location>
        <begin position="24"/>
        <end position="44"/>
    </location>
</feature>
<dbReference type="AlphaFoldDB" id="A0A2K1SWH7"/>
<feature type="transmembrane region" description="Helical" evidence="9">
    <location>
        <begin position="86"/>
        <end position="108"/>
    </location>
</feature>
<dbReference type="GO" id="GO:0005886">
    <property type="term" value="C:plasma membrane"/>
    <property type="evidence" value="ECO:0007669"/>
    <property type="project" value="UniProtKB-SubCell"/>
</dbReference>
<dbReference type="Pfam" id="PF12822">
    <property type="entry name" value="ECF_trnsprt"/>
    <property type="match status" value="1"/>
</dbReference>
<name>A0A2K1SWH7_GARVA</name>
<reference evidence="10 11" key="1">
    <citation type="submission" date="2016-10" db="EMBL/GenBank/DDBJ databases">
        <authorList>
            <person name="Varghese N."/>
        </authorList>
    </citation>
    <scope>NUCLEOTIDE SEQUENCE [LARGE SCALE GENOMIC DNA]</scope>
    <source>
        <strain evidence="10 11">KA00225</strain>
    </source>
</reference>
<comment type="function">
    <text evidence="8">Probably a riboflavin-binding protein that interacts with the energy-coupling factor (ECF) ABC-transporter complex.</text>
</comment>
<keyword evidence="7 8" id="KW-0472">Membrane</keyword>
<sequence length="190" mass="20314">MGTLSNSLHSTDANSSNYWSTKRIAQYALFVALSMAVSFIEFPITPVSYLKYDPSGIVCLVAGFAYGPAAAAIVSILGFAPHLFTNPLGTIMAVLVSFGFSVTAAFIYKKMHTKKGAALSLIFGSVVAIIIAIVGNLIITPLYAPHMHVADVASLILPVLLPFNVIKLALHVVITIIIYKPISKLLHKVN</sequence>
<keyword evidence="4 8" id="KW-1003">Cell membrane</keyword>
<dbReference type="Proteomes" id="UP000236146">
    <property type="component" value="Unassembled WGS sequence"/>
</dbReference>
<evidence type="ECO:0000256" key="1">
    <source>
        <dbReference type="ARBA" id="ARBA00004651"/>
    </source>
</evidence>
<organism evidence="10 11">
    <name type="scientific">Gardnerella vaginalis</name>
    <dbReference type="NCBI Taxonomy" id="2702"/>
    <lineage>
        <taxon>Bacteria</taxon>
        <taxon>Bacillati</taxon>
        <taxon>Actinomycetota</taxon>
        <taxon>Actinomycetes</taxon>
        <taxon>Bifidobacteriales</taxon>
        <taxon>Bifidobacteriaceae</taxon>
        <taxon>Gardnerella</taxon>
    </lineage>
</organism>
<accession>A0A2K1SWH7</accession>
<comment type="subcellular location">
    <subcellularLocation>
        <location evidence="1">Cell membrane</location>
        <topology evidence="1">Multi-pass membrane protein</topology>
    </subcellularLocation>
</comment>
<evidence type="ECO:0000313" key="11">
    <source>
        <dbReference type="Proteomes" id="UP000236146"/>
    </source>
</evidence>
<dbReference type="EMBL" id="MNLH01000001">
    <property type="protein sequence ID" value="PNS43899.1"/>
    <property type="molecule type" value="Genomic_DNA"/>
</dbReference>
<evidence type="ECO:0000256" key="5">
    <source>
        <dbReference type="ARBA" id="ARBA00022692"/>
    </source>
</evidence>
<evidence type="ECO:0000256" key="8">
    <source>
        <dbReference type="PIRNR" id="PIRNR037778"/>
    </source>
</evidence>
<feature type="transmembrane region" description="Helical" evidence="9">
    <location>
        <begin position="56"/>
        <end position="80"/>
    </location>
</feature>
<evidence type="ECO:0000256" key="2">
    <source>
        <dbReference type="ARBA" id="ARBA00005540"/>
    </source>
</evidence>
<dbReference type="Gene3D" id="1.10.1760.20">
    <property type="match status" value="1"/>
</dbReference>
<keyword evidence="6 9" id="KW-1133">Transmembrane helix</keyword>
<protein>
    <recommendedName>
        <fullName evidence="8">Riboflavin transporter</fullName>
    </recommendedName>
</protein>
<dbReference type="InterPro" id="IPR024529">
    <property type="entry name" value="ECF_trnsprt_substrate-spec"/>
</dbReference>
<dbReference type="GO" id="GO:0032217">
    <property type="term" value="F:riboflavin transmembrane transporter activity"/>
    <property type="evidence" value="ECO:0007669"/>
    <property type="project" value="UniProtKB-UniRule"/>
</dbReference>
<dbReference type="PIRSF" id="PIRSF037778">
    <property type="entry name" value="UCP037778_transp_RibU"/>
    <property type="match status" value="1"/>
</dbReference>
<evidence type="ECO:0000256" key="7">
    <source>
        <dbReference type="ARBA" id="ARBA00023136"/>
    </source>
</evidence>
<dbReference type="RefSeq" id="WP_103084275.1">
    <property type="nucleotide sequence ID" value="NZ_MNLH01000001.1"/>
</dbReference>
<evidence type="ECO:0000256" key="9">
    <source>
        <dbReference type="SAM" id="Phobius"/>
    </source>
</evidence>
<comment type="similarity">
    <text evidence="2 8">Belongs to the prokaryotic riboflavin transporter (P-RFT) (TC 2.A.87) family.</text>
</comment>
<dbReference type="PANTHER" id="PTHR38438:SF1">
    <property type="entry name" value="RIBOFLAVIN TRANSPORTER RIBU"/>
    <property type="match status" value="1"/>
</dbReference>
<gene>
    <name evidence="10" type="ORF">BFS05_01445</name>
</gene>
<keyword evidence="3 8" id="KW-0813">Transport</keyword>
<evidence type="ECO:0000256" key="4">
    <source>
        <dbReference type="ARBA" id="ARBA00022475"/>
    </source>
</evidence>
<evidence type="ECO:0000256" key="3">
    <source>
        <dbReference type="ARBA" id="ARBA00022448"/>
    </source>
</evidence>
<evidence type="ECO:0000313" key="10">
    <source>
        <dbReference type="EMBL" id="PNS43899.1"/>
    </source>
</evidence>
<evidence type="ECO:0000256" key="6">
    <source>
        <dbReference type="ARBA" id="ARBA00022989"/>
    </source>
</evidence>
<keyword evidence="5 9" id="KW-0812">Transmembrane</keyword>
<dbReference type="PANTHER" id="PTHR38438">
    <property type="entry name" value="RIBOFLAVIN TRANSPORTER RIBU"/>
    <property type="match status" value="1"/>
</dbReference>
<comment type="caution">
    <text evidence="10">The sequence shown here is derived from an EMBL/GenBank/DDBJ whole genome shotgun (WGS) entry which is preliminary data.</text>
</comment>
<dbReference type="OrthoDB" id="9809216at2"/>
<proteinExistence type="inferred from homology"/>
<dbReference type="InterPro" id="IPR025720">
    <property type="entry name" value="RibU"/>
</dbReference>
<feature type="transmembrane region" description="Helical" evidence="9">
    <location>
        <begin position="120"/>
        <end position="143"/>
    </location>
</feature>